<name>A0ABQ4UH27_9HYPH</name>
<evidence type="ECO:0000256" key="1">
    <source>
        <dbReference type="ARBA" id="ARBA00023002"/>
    </source>
</evidence>
<dbReference type="InterPro" id="IPR002569">
    <property type="entry name" value="Met_Sox_Rdtase_MsrA_dom"/>
</dbReference>
<evidence type="ECO:0000313" key="6">
    <source>
        <dbReference type="EMBL" id="GJE66102.1"/>
    </source>
</evidence>
<dbReference type="RefSeq" id="WP_238225678.1">
    <property type="nucleotide sequence ID" value="NZ_BAAADH010000007.1"/>
</dbReference>
<dbReference type="Gene3D" id="3.30.1060.10">
    <property type="entry name" value="Peptide methionine sulphoxide reductase MsrA"/>
    <property type="match status" value="1"/>
</dbReference>
<keyword evidence="7" id="KW-1185">Reference proteome</keyword>
<evidence type="ECO:0000313" key="7">
    <source>
        <dbReference type="Proteomes" id="UP001055039"/>
    </source>
</evidence>
<organism evidence="6 7">
    <name type="scientific">Methylorubrum aminovorans</name>
    <dbReference type="NCBI Taxonomy" id="269069"/>
    <lineage>
        <taxon>Bacteria</taxon>
        <taxon>Pseudomonadati</taxon>
        <taxon>Pseudomonadota</taxon>
        <taxon>Alphaproteobacteria</taxon>
        <taxon>Hyphomicrobiales</taxon>
        <taxon>Methylobacteriaceae</taxon>
        <taxon>Methylorubrum</taxon>
    </lineage>
</organism>
<evidence type="ECO:0000256" key="2">
    <source>
        <dbReference type="ARBA" id="ARBA00047806"/>
    </source>
</evidence>
<dbReference type="HAMAP" id="MF_01401">
    <property type="entry name" value="MsrA"/>
    <property type="match status" value="1"/>
</dbReference>
<proteinExistence type="inferred from homology"/>
<reference evidence="6" key="2">
    <citation type="submission" date="2021-08" db="EMBL/GenBank/DDBJ databases">
        <authorList>
            <person name="Tani A."/>
            <person name="Ola A."/>
            <person name="Ogura Y."/>
            <person name="Katsura K."/>
            <person name="Hayashi T."/>
        </authorList>
    </citation>
    <scope>NUCLEOTIDE SEQUENCE</scope>
    <source>
        <strain evidence="6">NBRC 15686</strain>
    </source>
</reference>
<reference evidence="6" key="1">
    <citation type="journal article" date="2021" name="Front. Microbiol.">
        <title>Comprehensive Comparative Genomics and Phenotyping of Methylobacterium Species.</title>
        <authorList>
            <person name="Alessa O."/>
            <person name="Ogura Y."/>
            <person name="Fujitani Y."/>
            <person name="Takami H."/>
            <person name="Hayashi T."/>
            <person name="Sahin N."/>
            <person name="Tani A."/>
        </authorList>
    </citation>
    <scope>NUCLEOTIDE SEQUENCE</scope>
    <source>
        <strain evidence="6">NBRC 15686</strain>
    </source>
</reference>
<dbReference type="PANTHER" id="PTHR43774">
    <property type="entry name" value="PEPTIDE METHIONINE SULFOXIDE REDUCTASE"/>
    <property type="match status" value="1"/>
</dbReference>
<dbReference type="NCBIfam" id="TIGR00401">
    <property type="entry name" value="msrA"/>
    <property type="match status" value="1"/>
</dbReference>
<evidence type="ECO:0000256" key="3">
    <source>
        <dbReference type="ARBA" id="ARBA00048782"/>
    </source>
</evidence>
<dbReference type="Pfam" id="PF01625">
    <property type="entry name" value="PMSR"/>
    <property type="match status" value="1"/>
</dbReference>
<dbReference type="EMBL" id="BPRC01000011">
    <property type="protein sequence ID" value="GJE66102.1"/>
    <property type="molecule type" value="Genomic_DNA"/>
</dbReference>
<comment type="function">
    <text evidence="4">Has an important function as a repair enzyme for proteins that have been inactivated by oxidation. Catalyzes the reversible oxidation-reduction of methionine sulfoxide in proteins to methionine.</text>
</comment>
<dbReference type="SUPFAM" id="SSF55068">
    <property type="entry name" value="Peptide methionine sulfoxide reductase"/>
    <property type="match status" value="1"/>
</dbReference>
<protein>
    <recommendedName>
        <fullName evidence="4">Peptide methionine sulfoxide reductase MsrA</fullName>
        <shortName evidence="4">Protein-methionine-S-oxide reductase</shortName>
        <ecNumber evidence="4">1.8.4.11</ecNumber>
    </recommendedName>
    <alternativeName>
        <fullName evidence="4">Peptide-methionine (S)-S-oxide reductase</fullName>
        <shortName evidence="4">Peptide Met(O) reductase</shortName>
    </alternativeName>
</protein>
<comment type="caution">
    <text evidence="6">The sequence shown here is derived from an EMBL/GenBank/DDBJ whole genome shotgun (WGS) entry which is preliminary data.</text>
</comment>
<dbReference type="EC" id="1.8.4.11" evidence="4"/>
<evidence type="ECO:0000259" key="5">
    <source>
        <dbReference type="Pfam" id="PF01625"/>
    </source>
</evidence>
<comment type="catalytic activity">
    <reaction evidence="3 4">
        <text>[thioredoxin]-disulfide + L-methionine + H2O = L-methionine (S)-S-oxide + [thioredoxin]-dithiol</text>
        <dbReference type="Rhea" id="RHEA:19993"/>
        <dbReference type="Rhea" id="RHEA-COMP:10698"/>
        <dbReference type="Rhea" id="RHEA-COMP:10700"/>
        <dbReference type="ChEBI" id="CHEBI:15377"/>
        <dbReference type="ChEBI" id="CHEBI:29950"/>
        <dbReference type="ChEBI" id="CHEBI:50058"/>
        <dbReference type="ChEBI" id="CHEBI:57844"/>
        <dbReference type="ChEBI" id="CHEBI:58772"/>
        <dbReference type="EC" id="1.8.4.11"/>
    </reaction>
</comment>
<evidence type="ECO:0000256" key="4">
    <source>
        <dbReference type="HAMAP-Rule" id="MF_01401"/>
    </source>
</evidence>
<comment type="similarity">
    <text evidence="4">Belongs to the MsrA Met sulfoxide reductase family.</text>
</comment>
<dbReference type="PANTHER" id="PTHR43774:SF1">
    <property type="entry name" value="PEPTIDE METHIONINE SULFOXIDE REDUCTASE MSRA 2"/>
    <property type="match status" value="1"/>
</dbReference>
<accession>A0ABQ4UH27</accession>
<dbReference type="InterPro" id="IPR036509">
    <property type="entry name" value="Met_Sox_Rdtase_MsrA_sf"/>
</dbReference>
<keyword evidence="1 4" id="KW-0560">Oxidoreductase</keyword>
<dbReference type="Proteomes" id="UP001055039">
    <property type="component" value="Unassembled WGS sequence"/>
</dbReference>
<feature type="domain" description="Peptide methionine sulphoxide reductase MsrA" evidence="5">
    <location>
        <begin position="65"/>
        <end position="216"/>
    </location>
</feature>
<feature type="active site" evidence="4">
    <location>
        <position position="72"/>
    </location>
</feature>
<comment type="catalytic activity">
    <reaction evidence="2 4">
        <text>L-methionyl-[protein] + [thioredoxin]-disulfide + H2O = L-methionyl-(S)-S-oxide-[protein] + [thioredoxin]-dithiol</text>
        <dbReference type="Rhea" id="RHEA:14217"/>
        <dbReference type="Rhea" id="RHEA-COMP:10698"/>
        <dbReference type="Rhea" id="RHEA-COMP:10700"/>
        <dbReference type="Rhea" id="RHEA-COMP:12313"/>
        <dbReference type="Rhea" id="RHEA-COMP:12315"/>
        <dbReference type="ChEBI" id="CHEBI:15377"/>
        <dbReference type="ChEBI" id="CHEBI:16044"/>
        <dbReference type="ChEBI" id="CHEBI:29950"/>
        <dbReference type="ChEBI" id="CHEBI:44120"/>
        <dbReference type="ChEBI" id="CHEBI:50058"/>
        <dbReference type="EC" id="1.8.4.11"/>
    </reaction>
</comment>
<gene>
    <name evidence="6" type="primary">msrA_2</name>
    <name evidence="4" type="synonym">msrA</name>
    <name evidence="6" type="ORF">LNAOJCKE_3316</name>
</gene>
<sequence length="248" mass="26223">MTRERFRPLTSYVIGGLAGLALLAGAALPPVSATAEEGGRRLPEAAITAQELAGDEAKGGANLRTATFAGGCFWGVQGVFQHVKGVKNAVSGYAGGTQASARYDAVGTGRTGHAEAVQVTYDPAVVRYDELLQIFFSVALDPTEVNRQGPDTGPQYRSALFPADAEQARVARAYIAQLDGAKAFSKPIATKIESGAFYPAEGYHQDYMTLHPTNSYIVANDAPKLRDLKALFPERANAQPVLVGRPPA</sequence>